<dbReference type="Pfam" id="PF16344">
    <property type="entry name" value="FecR_C"/>
    <property type="match status" value="1"/>
</dbReference>
<evidence type="ECO:0000256" key="1">
    <source>
        <dbReference type="SAM" id="Phobius"/>
    </source>
</evidence>
<keyword evidence="1" id="KW-0812">Transmembrane</keyword>
<dbReference type="PANTHER" id="PTHR30273">
    <property type="entry name" value="PERIPLASMIC SIGNAL SENSOR AND SIGMA FACTOR ACTIVATOR FECR-RELATED"/>
    <property type="match status" value="1"/>
</dbReference>
<keyword evidence="5" id="KW-1185">Reference proteome</keyword>
<sequence length="388" mass="44118">MDFEKIESIIIKYFSQSANMDDLDILNKWIENPENQLIFQEYVKAHFAITLAMNDPDIKTVREALLKEIRKEKKKTYKYSLSDIMKYAAIAMLFIGIGFLLQKNIFNDNSDKQVVLPGKDEITLTLGNGNIKIMAADGTSKVYDANGKVVGQQNGKELVYTANGESGKLVYNTLNIPNGKRFNITLSDGTLVHLNAGSSITFPVQFLKNKIRKVFLSGEAYFEVAHDKKNAFVVNANKLDVQVYGTKFNVTNYLEDKATDVVLIEGSVSLTQSGLSVKNNNEVFLTPGYKGTFNKEDKKISNEKVTTSLYTSWMIGNLVFRQETFENIIQKLERHYNVVIINNNEKLAKETFNATIETDHESINQVFNYFKKVYQIEYSIVENKIIIH</sequence>
<dbReference type="InterPro" id="IPR012373">
    <property type="entry name" value="Ferrdict_sens_TM"/>
</dbReference>
<dbReference type="PANTHER" id="PTHR30273:SF2">
    <property type="entry name" value="PROTEIN FECR"/>
    <property type="match status" value="1"/>
</dbReference>
<accession>A0ABU1YDK7</accession>
<reference evidence="4 5" key="1">
    <citation type="submission" date="2023-07" db="EMBL/GenBank/DDBJ databases">
        <title>Sorghum-associated microbial communities from plants grown in Nebraska, USA.</title>
        <authorList>
            <person name="Schachtman D."/>
        </authorList>
    </citation>
    <scope>NUCLEOTIDE SEQUENCE [LARGE SCALE GENOMIC DNA]</scope>
    <source>
        <strain evidence="4 5">4129</strain>
    </source>
</reference>
<keyword evidence="1" id="KW-1133">Transmembrane helix</keyword>
<evidence type="ECO:0000259" key="3">
    <source>
        <dbReference type="Pfam" id="PF16344"/>
    </source>
</evidence>
<keyword evidence="1" id="KW-0472">Membrane</keyword>
<dbReference type="Proteomes" id="UP001269081">
    <property type="component" value="Unassembled WGS sequence"/>
</dbReference>
<organism evidence="4 5">
    <name type="scientific">Flavobacterium piscis</name>
    <dbReference type="NCBI Taxonomy" id="1114874"/>
    <lineage>
        <taxon>Bacteria</taxon>
        <taxon>Pseudomonadati</taxon>
        <taxon>Bacteroidota</taxon>
        <taxon>Flavobacteriia</taxon>
        <taxon>Flavobacteriales</taxon>
        <taxon>Flavobacteriaceae</taxon>
        <taxon>Flavobacterium</taxon>
    </lineage>
</organism>
<name>A0ABU1YDK7_9FLAO</name>
<dbReference type="InterPro" id="IPR006860">
    <property type="entry name" value="FecR"/>
</dbReference>
<feature type="domain" description="FecR protein" evidence="2">
    <location>
        <begin position="173"/>
        <end position="268"/>
    </location>
</feature>
<dbReference type="InterPro" id="IPR032508">
    <property type="entry name" value="FecR_C"/>
</dbReference>
<dbReference type="Gene3D" id="3.55.50.30">
    <property type="match status" value="1"/>
</dbReference>
<dbReference type="EMBL" id="JAVDWQ010000020">
    <property type="protein sequence ID" value="MDR7212248.1"/>
    <property type="molecule type" value="Genomic_DNA"/>
</dbReference>
<dbReference type="Gene3D" id="2.60.120.1440">
    <property type="match status" value="1"/>
</dbReference>
<dbReference type="RefSeq" id="WP_310283755.1">
    <property type="nucleotide sequence ID" value="NZ_JAVDWQ010000020.1"/>
</dbReference>
<feature type="transmembrane region" description="Helical" evidence="1">
    <location>
        <begin position="84"/>
        <end position="101"/>
    </location>
</feature>
<evidence type="ECO:0000313" key="5">
    <source>
        <dbReference type="Proteomes" id="UP001269081"/>
    </source>
</evidence>
<dbReference type="Pfam" id="PF04773">
    <property type="entry name" value="FecR"/>
    <property type="match status" value="1"/>
</dbReference>
<proteinExistence type="predicted"/>
<feature type="domain" description="Protein FecR C-terminal" evidence="3">
    <location>
        <begin position="318"/>
        <end position="387"/>
    </location>
</feature>
<comment type="caution">
    <text evidence="4">The sequence shown here is derived from an EMBL/GenBank/DDBJ whole genome shotgun (WGS) entry which is preliminary data.</text>
</comment>
<evidence type="ECO:0000259" key="2">
    <source>
        <dbReference type="Pfam" id="PF04773"/>
    </source>
</evidence>
<gene>
    <name evidence="4" type="ORF">J2W48_004205</name>
</gene>
<evidence type="ECO:0000313" key="4">
    <source>
        <dbReference type="EMBL" id="MDR7212248.1"/>
    </source>
</evidence>
<protein>
    <submittedName>
        <fullName evidence="4">Ferric-dicitrate binding protein FerR (Iron transport regulator)</fullName>
    </submittedName>
</protein>